<dbReference type="SUPFAM" id="SSF55811">
    <property type="entry name" value="Nudix"/>
    <property type="match status" value="1"/>
</dbReference>
<feature type="domain" description="Nudix hydrolase" evidence="1">
    <location>
        <begin position="1"/>
        <end position="111"/>
    </location>
</feature>
<protein>
    <recommendedName>
        <fullName evidence="1">Nudix hydrolase domain-containing protein</fullName>
    </recommendedName>
</protein>
<evidence type="ECO:0000313" key="3">
    <source>
        <dbReference type="Proteomes" id="UP001499990"/>
    </source>
</evidence>
<reference evidence="3" key="1">
    <citation type="journal article" date="2019" name="Int. J. Syst. Evol. Microbiol.">
        <title>The Global Catalogue of Microorganisms (GCM) 10K type strain sequencing project: providing services to taxonomists for standard genome sequencing and annotation.</title>
        <authorList>
            <consortium name="The Broad Institute Genomics Platform"/>
            <consortium name="The Broad Institute Genome Sequencing Center for Infectious Disease"/>
            <person name="Wu L."/>
            <person name="Ma J."/>
        </authorList>
    </citation>
    <scope>NUCLEOTIDE SEQUENCE [LARGE SCALE GENOMIC DNA]</scope>
    <source>
        <strain evidence="3">JCM 9651</strain>
    </source>
</reference>
<keyword evidence="3" id="KW-1185">Reference proteome</keyword>
<dbReference type="InterPro" id="IPR015797">
    <property type="entry name" value="NUDIX_hydrolase-like_dom_sf"/>
</dbReference>
<proteinExistence type="predicted"/>
<gene>
    <name evidence="2" type="ORF">GCM10020367_62610</name>
</gene>
<comment type="caution">
    <text evidence="2">The sequence shown here is derived from an EMBL/GenBank/DDBJ whole genome shotgun (WGS) entry which is preliminary data.</text>
</comment>
<dbReference type="Gene3D" id="3.90.79.10">
    <property type="entry name" value="Nucleoside Triphosphate Pyrophosphohydrolase"/>
    <property type="match status" value="1"/>
</dbReference>
<dbReference type="Proteomes" id="UP001499990">
    <property type="component" value="Unassembled WGS sequence"/>
</dbReference>
<sequence>MVLIGFEEDGEQFYEIPSGGVEHGETLHAAVIREQREESGLAGSVVSEVARVWKDNRREHCFLLNTEGELGAREELDNHGGRPTWVPLNELPATPVWPRRLAWRIAHWHRAGWPIRPAEIADGIHDLQAPCNW</sequence>
<name>A0ABP6SLK7_9ACTN</name>
<dbReference type="EMBL" id="BAAAYL010000001">
    <property type="protein sequence ID" value="GAA3379369.1"/>
    <property type="molecule type" value="Genomic_DNA"/>
</dbReference>
<organism evidence="2 3">
    <name type="scientific">Streptomyces sannanensis</name>
    <dbReference type="NCBI Taxonomy" id="285536"/>
    <lineage>
        <taxon>Bacteria</taxon>
        <taxon>Bacillati</taxon>
        <taxon>Actinomycetota</taxon>
        <taxon>Actinomycetes</taxon>
        <taxon>Kitasatosporales</taxon>
        <taxon>Streptomycetaceae</taxon>
        <taxon>Streptomyces</taxon>
    </lineage>
</organism>
<dbReference type="Pfam" id="PF00293">
    <property type="entry name" value="NUDIX"/>
    <property type="match status" value="1"/>
</dbReference>
<dbReference type="PROSITE" id="PS51462">
    <property type="entry name" value="NUDIX"/>
    <property type="match status" value="1"/>
</dbReference>
<evidence type="ECO:0000313" key="2">
    <source>
        <dbReference type="EMBL" id="GAA3379369.1"/>
    </source>
</evidence>
<dbReference type="InterPro" id="IPR000086">
    <property type="entry name" value="NUDIX_hydrolase_dom"/>
</dbReference>
<accession>A0ABP6SLK7</accession>
<evidence type="ECO:0000259" key="1">
    <source>
        <dbReference type="PROSITE" id="PS51462"/>
    </source>
</evidence>